<feature type="domain" description="Lipoprotein LPP20-like" evidence="2">
    <location>
        <begin position="64"/>
        <end position="121"/>
    </location>
</feature>
<dbReference type="Proteomes" id="UP000238949">
    <property type="component" value="Unassembled WGS sequence"/>
</dbReference>
<sequence length="351" mass="38618">MRNPFKVRATMNTMRYLTLVCAFLTGLANAEEVVEQKPGGLINWSSGVISAYGYGVAPDDVPLVKQRLLARRAAQLDAYRNLAEMIKGVRVSSETVVEQMVAQSDTVKTSLEAMIKGAAMTADHYQNDVATVTMTMSLDGRFIQMIAPEVAKGGMTAANWYDKPVQWVLARTGQIEWPSLTLFPTAAAAETTQSHLVIDNPNQLELVKEITRLLKAHSQPQVIAQLEQQIEFYESNSNFTGVLIDASQIANFELATIPRIRNQKGDIIYPTADDLTQGRISSRPVSYDFDVNDAVRNARIAVKPFIIPAEGTYKSRKSDLIISDAAVALLKSQQTLQKALGNAEVMIVIAR</sequence>
<dbReference type="OrthoDB" id="6381546at2"/>
<evidence type="ECO:0000313" key="4">
    <source>
        <dbReference type="Proteomes" id="UP000238949"/>
    </source>
</evidence>
<dbReference type="InterPro" id="IPR024952">
    <property type="entry name" value="LPP20-like_dom"/>
</dbReference>
<comment type="caution">
    <text evidence="3">The sequence shown here is derived from an EMBL/GenBank/DDBJ whole genome shotgun (WGS) entry which is preliminary data.</text>
</comment>
<name>A0A2S9V5K4_9ALTE</name>
<keyword evidence="4" id="KW-1185">Reference proteome</keyword>
<feature type="chain" id="PRO_5015581007" description="Lipoprotein LPP20-like domain-containing protein" evidence="1">
    <location>
        <begin position="31"/>
        <end position="351"/>
    </location>
</feature>
<dbReference type="AlphaFoldDB" id="A0A2S9V5K4"/>
<evidence type="ECO:0000256" key="1">
    <source>
        <dbReference type="SAM" id="SignalP"/>
    </source>
</evidence>
<keyword evidence="1" id="KW-0732">Signal</keyword>
<accession>A0A2S9V5K4</accession>
<evidence type="ECO:0000313" key="3">
    <source>
        <dbReference type="EMBL" id="PRO71740.1"/>
    </source>
</evidence>
<feature type="signal peptide" evidence="1">
    <location>
        <begin position="1"/>
        <end position="30"/>
    </location>
</feature>
<gene>
    <name evidence="3" type="ORF">C6Y40_19795</name>
</gene>
<organism evidence="3 4">
    <name type="scientific">Alteromonas alba</name>
    <dbReference type="NCBI Taxonomy" id="2079529"/>
    <lineage>
        <taxon>Bacteria</taxon>
        <taxon>Pseudomonadati</taxon>
        <taxon>Pseudomonadota</taxon>
        <taxon>Gammaproteobacteria</taxon>
        <taxon>Alteromonadales</taxon>
        <taxon>Alteromonadaceae</taxon>
        <taxon>Alteromonas/Salinimonas group</taxon>
        <taxon>Alteromonas</taxon>
    </lineage>
</organism>
<dbReference type="EMBL" id="PVNP01000198">
    <property type="protein sequence ID" value="PRO71740.1"/>
    <property type="molecule type" value="Genomic_DNA"/>
</dbReference>
<protein>
    <recommendedName>
        <fullName evidence="2">Lipoprotein LPP20-like domain-containing protein</fullName>
    </recommendedName>
</protein>
<dbReference type="Pfam" id="PF02169">
    <property type="entry name" value="LPP20"/>
    <property type="match status" value="1"/>
</dbReference>
<evidence type="ECO:0000259" key="2">
    <source>
        <dbReference type="Pfam" id="PF02169"/>
    </source>
</evidence>
<reference evidence="4" key="1">
    <citation type="journal article" date="2020" name="Int. J. Syst. Evol. Microbiol.">
        <title>Alteromonas alba sp. nov., a marine bacterium isolated from the seawater of the West Pacific Ocean.</title>
        <authorList>
            <person name="Sun C."/>
            <person name="Wu Y.-H."/>
            <person name="Xamxidin M."/>
            <person name="Cheng H."/>
            <person name="Xu X.-W."/>
        </authorList>
    </citation>
    <scope>NUCLEOTIDE SEQUENCE [LARGE SCALE GENOMIC DNA]</scope>
    <source>
        <strain evidence="4">190</strain>
    </source>
</reference>
<proteinExistence type="predicted"/>